<keyword evidence="2" id="KW-1185">Reference proteome</keyword>
<dbReference type="EMBL" id="ML992559">
    <property type="protein sequence ID" value="KAF2218262.1"/>
    <property type="molecule type" value="Genomic_DNA"/>
</dbReference>
<protein>
    <submittedName>
        <fullName evidence="1">Uncharacterized protein</fullName>
    </submittedName>
</protein>
<sequence length="130" mass="14359">MCIRVTEVYAGCKCVYYVHGVDACAQYGRHAVEERVVYVGLNCPRHTRRRELLSSVDLNGTTPQRPAATTIQSVRSSSHDQYLHHFSSKTDTTSTMTCSTCRSAPAEMTTDAIRGSARHGARLEGVKKPI</sequence>
<organism evidence="1 2">
    <name type="scientific">Elsinoe ampelina</name>
    <dbReference type="NCBI Taxonomy" id="302913"/>
    <lineage>
        <taxon>Eukaryota</taxon>
        <taxon>Fungi</taxon>
        <taxon>Dikarya</taxon>
        <taxon>Ascomycota</taxon>
        <taxon>Pezizomycotina</taxon>
        <taxon>Dothideomycetes</taxon>
        <taxon>Dothideomycetidae</taxon>
        <taxon>Myriangiales</taxon>
        <taxon>Elsinoaceae</taxon>
        <taxon>Elsinoe</taxon>
    </lineage>
</organism>
<evidence type="ECO:0000313" key="1">
    <source>
        <dbReference type="EMBL" id="KAF2218262.1"/>
    </source>
</evidence>
<proteinExistence type="predicted"/>
<dbReference type="OrthoDB" id="5355526at2759"/>
<name>A0A6A6FXP4_9PEZI</name>
<dbReference type="Proteomes" id="UP000799538">
    <property type="component" value="Unassembled WGS sequence"/>
</dbReference>
<evidence type="ECO:0000313" key="2">
    <source>
        <dbReference type="Proteomes" id="UP000799538"/>
    </source>
</evidence>
<reference evidence="2" key="1">
    <citation type="journal article" date="2020" name="Stud. Mycol.">
        <title>101 Dothideomycetes genomes: A test case for predicting lifestyles and emergence of pathogens.</title>
        <authorList>
            <person name="Haridas S."/>
            <person name="Albert R."/>
            <person name="Binder M."/>
            <person name="Bloem J."/>
            <person name="LaButti K."/>
            <person name="Salamov A."/>
            <person name="Andreopoulos B."/>
            <person name="Baker S."/>
            <person name="Barry K."/>
            <person name="Bills G."/>
            <person name="Bluhm B."/>
            <person name="Cannon C."/>
            <person name="Castanera R."/>
            <person name="Culley D."/>
            <person name="Daum C."/>
            <person name="Ezra D."/>
            <person name="Gonzalez J."/>
            <person name="Henrissat B."/>
            <person name="Kuo A."/>
            <person name="Liang C."/>
            <person name="Lipzen A."/>
            <person name="Lutzoni F."/>
            <person name="Magnuson J."/>
            <person name="Mondo S."/>
            <person name="Nolan M."/>
            <person name="Ohm R."/>
            <person name="Pangilinan J."/>
            <person name="Park H.-J."/>
            <person name="Ramirez L."/>
            <person name="Alfaro M."/>
            <person name="Sun H."/>
            <person name="Tritt A."/>
            <person name="Yoshinaga Y."/>
            <person name="Zwiers L.-H."/>
            <person name="Turgeon B."/>
            <person name="Goodwin S."/>
            <person name="Spatafora J."/>
            <person name="Crous P."/>
            <person name="Grigoriev I."/>
        </authorList>
    </citation>
    <scope>NUCLEOTIDE SEQUENCE [LARGE SCALE GENOMIC DNA]</scope>
    <source>
        <strain evidence="2">CECT 20119</strain>
    </source>
</reference>
<accession>A0A6A6FXP4</accession>
<dbReference type="AlphaFoldDB" id="A0A6A6FXP4"/>
<gene>
    <name evidence="1" type="ORF">BDZ85DRAFT_106499</name>
</gene>